<dbReference type="EMBL" id="MU273551">
    <property type="protein sequence ID" value="KAI0032260.1"/>
    <property type="molecule type" value="Genomic_DNA"/>
</dbReference>
<comment type="caution">
    <text evidence="1">The sequence shown here is derived from an EMBL/GenBank/DDBJ whole genome shotgun (WGS) entry which is preliminary data.</text>
</comment>
<sequence>MPAVTAPAKALISGVNGYLGIWVARTFLEHGYIVRGTVRNVQKAGQHLKSTFAKYGDHFELVEVADITVSGAFDDAVKGVDVVIHTASPFTYDNTNPSELIDPAVKGTLSILESTQAYAPTVKRVVLTSSCVSVWTYLIDSPRTFTEADWNDQAVNLVHEKGSGAGGAMIYCASKTLAERAAWDFVKKNKPSWDLATINPPYLIGPPIHEVYSADKLNTSQKLLFDTLTGSLPDDQYEQVDFGFVDVRDVAETHLRAAEIPQASGTRCLIASGELFPQGLLDLANSLEPKSWGELPKRKPGVTKGKQHTILFDLTQFGRVYGFKLRTPEETISDSLKDFKARGWIQ</sequence>
<evidence type="ECO:0000313" key="2">
    <source>
        <dbReference type="Proteomes" id="UP000814128"/>
    </source>
</evidence>
<accession>A0ACB8QKV5</accession>
<dbReference type="Proteomes" id="UP000814128">
    <property type="component" value="Unassembled WGS sequence"/>
</dbReference>
<reference evidence="1" key="2">
    <citation type="journal article" date="2022" name="New Phytol.">
        <title>Evolutionary transition to the ectomycorrhizal habit in the genomes of a hyperdiverse lineage of mushroom-forming fungi.</title>
        <authorList>
            <person name="Looney B."/>
            <person name="Miyauchi S."/>
            <person name="Morin E."/>
            <person name="Drula E."/>
            <person name="Courty P.E."/>
            <person name="Kohler A."/>
            <person name="Kuo A."/>
            <person name="LaButti K."/>
            <person name="Pangilinan J."/>
            <person name="Lipzen A."/>
            <person name="Riley R."/>
            <person name="Andreopoulos W."/>
            <person name="He G."/>
            <person name="Johnson J."/>
            <person name="Nolan M."/>
            <person name="Tritt A."/>
            <person name="Barry K.W."/>
            <person name="Grigoriev I.V."/>
            <person name="Nagy L.G."/>
            <person name="Hibbett D."/>
            <person name="Henrissat B."/>
            <person name="Matheny P.B."/>
            <person name="Labbe J."/>
            <person name="Martin F.M."/>
        </authorList>
    </citation>
    <scope>NUCLEOTIDE SEQUENCE</scope>
    <source>
        <strain evidence="1">EC-137</strain>
    </source>
</reference>
<reference evidence="1" key="1">
    <citation type="submission" date="2021-02" db="EMBL/GenBank/DDBJ databases">
        <authorList>
            <consortium name="DOE Joint Genome Institute"/>
            <person name="Ahrendt S."/>
            <person name="Looney B.P."/>
            <person name="Miyauchi S."/>
            <person name="Morin E."/>
            <person name="Drula E."/>
            <person name="Courty P.E."/>
            <person name="Chicoki N."/>
            <person name="Fauchery L."/>
            <person name="Kohler A."/>
            <person name="Kuo A."/>
            <person name="Labutti K."/>
            <person name="Pangilinan J."/>
            <person name="Lipzen A."/>
            <person name="Riley R."/>
            <person name="Andreopoulos W."/>
            <person name="He G."/>
            <person name="Johnson J."/>
            <person name="Barry K.W."/>
            <person name="Grigoriev I.V."/>
            <person name="Nagy L."/>
            <person name="Hibbett D."/>
            <person name="Henrissat B."/>
            <person name="Matheny P.B."/>
            <person name="Labbe J."/>
            <person name="Martin F."/>
        </authorList>
    </citation>
    <scope>NUCLEOTIDE SEQUENCE</scope>
    <source>
        <strain evidence="1">EC-137</strain>
    </source>
</reference>
<organism evidence="1 2">
    <name type="scientific">Vararia minispora EC-137</name>
    <dbReference type="NCBI Taxonomy" id="1314806"/>
    <lineage>
        <taxon>Eukaryota</taxon>
        <taxon>Fungi</taxon>
        <taxon>Dikarya</taxon>
        <taxon>Basidiomycota</taxon>
        <taxon>Agaricomycotina</taxon>
        <taxon>Agaricomycetes</taxon>
        <taxon>Russulales</taxon>
        <taxon>Lachnocladiaceae</taxon>
        <taxon>Vararia</taxon>
    </lineage>
</organism>
<gene>
    <name evidence="1" type="ORF">K488DRAFT_85998</name>
</gene>
<evidence type="ECO:0000313" key="1">
    <source>
        <dbReference type="EMBL" id="KAI0032260.1"/>
    </source>
</evidence>
<name>A0ACB8QKV5_9AGAM</name>
<keyword evidence="2" id="KW-1185">Reference proteome</keyword>
<protein>
    <submittedName>
        <fullName evidence="1">NAD-P-binding protein</fullName>
    </submittedName>
</protein>
<proteinExistence type="predicted"/>